<dbReference type="Gene3D" id="3.40.50.300">
    <property type="entry name" value="P-loop containing nucleotide triphosphate hydrolases"/>
    <property type="match status" value="1"/>
</dbReference>
<protein>
    <recommendedName>
        <fullName evidence="5">RecA-like N-terminal domain-containing protein</fullName>
    </recommendedName>
</protein>
<keyword evidence="3" id="KW-0067">ATP-binding</keyword>
<dbReference type="SUPFAM" id="SSF52540">
    <property type="entry name" value="P-loop containing nucleoside triphosphate hydrolases"/>
    <property type="match status" value="1"/>
</dbReference>
<dbReference type="EMBL" id="LAZR01009436">
    <property type="protein sequence ID" value="KKM72621.1"/>
    <property type="molecule type" value="Genomic_DNA"/>
</dbReference>
<dbReference type="PANTHER" id="PTHR45900">
    <property type="entry name" value="RECA"/>
    <property type="match status" value="1"/>
</dbReference>
<dbReference type="GO" id="GO:0006310">
    <property type="term" value="P:DNA recombination"/>
    <property type="evidence" value="ECO:0007669"/>
    <property type="project" value="UniProtKB-KW"/>
</dbReference>
<dbReference type="AlphaFoldDB" id="A0A0F9KD99"/>
<dbReference type="InterPro" id="IPR013765">
    <property type="entry name" value="DNA_recomb/repair_RecA"/>
</dbReference>
<dbReference type="InterPro" id="IPR049428">
    <property type="entry name" value="RecA-like_N"/>
</dbReference>
<organism evidence="6">
    <name type="scientific">marine sediment metagenome</name>
    <dbReference type="NCBI Taxonomy" id="412755"/>
    <lineage>
        <taxon>unclassified sequences</taxon>
        <taxon>metagenomes</taxon>
        <taxon>ecological metagenomes</taxon>
    </lineage>
</organism>
<evidence type="ECO:0000256" key="2">
    <source>
        <dbReference type="ARBA" id="ARBA00022741"/>
    </source>
</evidence>
<evidence type="ECO:0000256" key="1">
    <source>
        <dbReference type="ARBA" id="ARBA00009391"/>
    </source>
</evidence>
<accession>A0A0F9KD99</accession>
<dbReference type="GO" id="GO:0005524">
    <property type="term" value="F:ATP binding"/>
    <property type="evidence" value="ECO:0007669"/>
    <property type="project" value="UniProtKB-KW"/>
</dbReference>
<evidence type="ECO:0000259" key="5">
    <source>
        <dbReference type="Pfam" id="PF00154"/>
    </source>
</evidence>
<dbReference type="GO" id="GO:0006281">
    <property type="term" value="P:DNA repair"/>
    <property type="evidence" value="ECO:0007669"/>
    <property type="project" value="InterPro"/>
</dbReference>
<dbReference type="Pfam" id="PF00154">
    <property type="entry name" value="RecA_N"/>
    <property type="match status" value="1"/>
</dbReference>
<dbReference type="GO" id="GO:0003697">
    <property type="term" value="F:single-stranded DNA binding"/>
    <property type="evidence" value="ECO:0007669"/>
    <property type="project" value="InterPro"/>
</dbReference>
<keyword evidence="4" id="KW-0233">DNA recombination</keyword>
<gene>
    <name evidence="6" type="ORF">LCGC14_1418680</name>
</gene>
<sequence>MSDKQQIIVDSFNNAKDNEVMAVVGAEAEQDDEPLGYLSTRIPMLDYLIGRPGIPIGGITTLVGPYGSSKSTVISCLIAEVQSRGGMAFLLETEGRFSPSRARQLGVNTDDLVFIAPDTLQSSFQSLQRIIEAARKELPPEQLILLAMDSVAGAPLKEELEGVDYGVGLHARIISQWMRVLSPLVRRQNIALVFTAQPRSTISFGGFGKADTTFIGERPLGHASKILIGFTISSHLGEDKSSPHGFNIIAEIKDSRISPRRFWKRTFHLYGDGIHWGGSALEVLVEIGMIKQKGGWYQYLENKAFRASEFEEKLEDWPELREAISLAPLLWQEGIHGNGKG</sequence>
<name>A0A0F9KD99_9ZZZZ</name>
<keyword evidence="2" id="KW-0547">Nucleotide-binding</keyword>
<reference evidence="6" key="1">
    <citation type="journal article" date="2015" name="Nature">
        <title>Complex archaea that bridge the gap between prokaryotes and eukaryotes.</title>
        <authorList>
            <person name="Spang A."/>
            <person name="Saw J.H."/>
            <person name="Jorgensen S.L."/>
            <person name="Zaremba-Niedzwiedzka K."/>
            <person name="Martijn J."/>
            <person name="Lind A.E."/>
            <person name="van Eijk R."/>
            <person name="Schleper C."/>
            <person name="Guy L."/>
            <person name="Ettema T.J."/>
        </authorList>
    </citation>
    <scope>NUCLEOTIDE SEQUENCE</scope>
</reference>
<comment type="caution">
    <text evidence="6">The sequence shown here is derived from an EMBL/GenBank/DDBJ whole genome shotgun (WGS) entry which is preliminary data.</text>
</comment>
<feature type="domain" description="RecA-like N-terminal" evidence="5">
    <location>
        <begin position="32"/>
        <end position="230"/>
    </location>
</feature>
<comment type="similarity">
    <text evidence="1">Belongs to the RecA family.</text>
</comment>
<evidence type="ECO:0000313" key="6">
    <source>
        <dbReference type="EMBL" id="KKM72621.1"/>
    </source>
</evidence>
<proteinExistence type="inferred from homology"/>
<dbReference type="PANTHER" id="PTHR45900:SF1">
    <property type="entry name" value="MITOCHONDRIAL DNA REPAIR PROTEIN RECA HOMOLOG-RELATED"/>
    <property type="match status" value="1"/>
</dbReference>
<dbReference type="InterPro" id="IPR027417">
    <property type="entry name" value="P-loop_NTPase"/>
</dbReference>
<evidence type="ECO:0000256" key="3">
    <source>
        <dbReference type="ARBA" id="ARBA00022840"/>
    </source>
</evidence>
<dbReference type="GO" id="GO:0005829">
    <property type="term" value="C:cytosol"/>
    <property type="evidence" value="ECO:0007669"/>
    <property type="project" value="TreeGrafter"/>
</dbReference>
<evidence type="ECO:0000256" key="4">
    <source>
        <dbReference type="ARBA" id="ARBA00023172"/>
    </source>
</evidence>